<protein>
    <submittedName>
        <fullName evidence="1">Stability protein StbE</fullName>
    </submittedName>
</protein>
<name>A0A2P7U048_9NEIS</name>
<comment type="caution">
    <text evidence="1">The sequence shown here is derived from an EMBL/GenBank/DDBJ whole genome shotgun (WGS) entry which is preliminary data.</text>
</comment>
<reference evidence="1 2" key="1">
    <citation type="submission" date="2018-03" db="EMBL/GenBank/DDBJ databases">
        <title>Neisseria weixii sp. nov., isolated from the intestinal contents of Tibetan Plateau pika (Ochotona curzoniae) in Yushu, Qinghai Province, China.</title>
        <authorList>
            <person name="Gui Z."/>
        </authorList>
    </citation>
    <scope>NUCLEOTIDE SEQUENCE [LARGE SCALE GENOMIC DNA]</scope>
    <source>
        <strain evidence="1 2">ATCC 51483</strain>
    </source>
</reference>
<evidence type="ECO:0000313" key="2">
    <source>
        <dbReference type="Proteomes" id="UP000241868"/>
    </source>
</evidence>
<dbReference type="OrthoDB" id="9801234at2"/>
<dbReference type="EMBL" id="PXYY01000035">
    <property type="protein sequence ID" value="PSJ80339.1"/>
    <property type="molecule type" value="Genomic_DNA"/>
</dbReference>
<gene>
    <name evidence="1" type="ORF">C7N83_06850</name>
</gene>
<dbReference type="AlphaFoldDB" id="A0A2P7U048"/>
<keyword evidence="2" id="KW-1185">Reference proteome</keyword>
<sequence length="57" mass="6462">MLGCTKSALYNLPDCYKIKLKRAGCRLVYQVQDDIVTVISIGKRDKKIVYIQATGRI</sequence>
<dbReference type="Proteomes" id="UP000241868">
    <property type="component" value="Unassembled WGS sequence"/>
</dbReference>
<proteinExistence type="predicted"/>
<evidence type="ECO:0000313" key="1">
    <source>
        <dbReference type="EMBL" id="PSJ80339.1"/>
    </source>
</evidence>
<dbReference type="SUPFAM" id="SSF143011">
    <property type="entry name" value="RelE-like"/>
    <property type="match status" value="1"/>
</dbReference>
<dbReference type="InterPro" id="IPR035093">
    <property type="entry name" value="RelE/ParE_toxin_dom_sf"/>
</dbReference>
<accession>A0A2P7U048</accession>
<organism evidence="1 2">
    <name type="scientific">Neisseria iguanae</name>
    <dbReference type="NCBI Taxonomy" id="90242"/>
    <lineage>
        <taxon>Bacteria</taxon>
        <taxon>Pseudomonadati</taxon>
        <taxon>Pseudomonadota</taxon>
        <taxon>Betaproteobacteria</taxon>
        <taxon>Neisseriales</taxon>
        <taxon>Neisseriaceae</taxon>
        <taxon>Neisseria</taxon>
    </lineage>
</organism>
<dbReference type="Gene3D" id="3.30.2310.20">
    <property type="entry name" value="RelE-like"/>
    <property type="match status" value="1"/>
</dbReference>